<comment type="similarity">
    <text evidence="1">Belongs to the type-I restriction system S methylase family.</text>
</comment>
<dbReference type="Pfam" id="PF01420">
    <property type="entry name" value="Methylase_S"/>
    <property type="match status" value="1"/>
</dbReference>
<evidence type="ECO:0000256" key="2">
    <source>
        <dbReference type="ARBA" id="ARBA00022747"/>
    </source>
</evidence>
<evidence type="ECO:0000256" key="1">
    <source>
        <dbReference type="ARBA" id="ARBA00010923"/>
    </source>
</evidence>
<evidence type="ECO:0000313" key="5">
    <source>
        <dbReference type="EMBL" id="ADX98321.1"/>
    </source>
</evidence>
<dbReference type="GO" id="GO:0003677">
    <property type="term" value="F:DNA binding"/>
    <property type="evidence" value="ECO:0007669"/>
    <property type="project" value="UniProtKB-KW"/>
</dbReference>
<keyword evidence="6" id="KW-1185">Reference proteome</keyword>
<protein>
    <submittedName>
        <fullName evidence="5">Type I restriction-modification system specificity subunit</fullName>
        <ecNumber evidence="5">3.1.21.3</ecNumber>
    </submittedName>
</protein>
<dbReference type="EMBL" id="CP002525">
    <property type="protein sequence ID" value="ADX98321.1"/>
    <property type="molecule type" value="Genomic_DNA"/>
</dbReference>
<dbReference type="RefSeq" id="WP_013610140.1">
    <property type="nucleotide sequence ID" value="NC_015155.1"/>
</dbReference>
<dbReference type="InterPro" id="IPR000055">
    <property type="entry name" value="Restrct_endonuc_typeI_TRD"/>
</dbReference>
<dbReference type="STRING" id="768700.MSU_0800"/>
<evidence type="ECO:0000256" key="3">
    <source>
        <dbReference type="ARBA" id="ARBA00023125"/>
    </source>
</evidence>
<feature type="domain" description="Type I restriction modification DNA specificity" evidence="4">
    <location>
        <begin position="4"/>
        <end position="178"/>
    </location>
</feature>
<dbReference type="EC" id="3.1.21.3" evidence="5"/>
<evidence type="ECO:0000313" key="6">
    <source>
        <dbReference type="Proteomes" id="UP000007484"/>
    </source>
</evidence>
<keyword evidence="5" id="KW-0378">Hydrolase</keyword>
<sequence length="192" mass="21888">MSSPKKWEWVTLDKLGTFHRGKQTHYPKNDRTLFEGGTIPFIETQDCKSSRLFIKDVRKFYNQKGLQQGRLFPKNTVCISNNGNVADSAILDSQSCLSCDVHGFNSFSGISDPFFIKYCFDFSKVKNTCISLAKSATTRLSLTTERLKIVEFPYPIYEIQQKIGSILSSRDLLIENNEMQNRGASSHKNGYF</sequence>
<dbReference type="HOGENOM" id="CLU_021095_4_1_14"/>
<organism evidence="5 6">
    <name type="scientific">Mycoplasma suis (strain Illinois)</name>
    <dbReference type="NCBI Taxonomy" id="768700"/>
    <lineage>
        <taxon>Bacteria</taxon>
        <taxon>Bacillati</taxon>
        <taxon>Mycoplasmatota</taxon>
        <taxon>Mollicutes</taxon>
        <taxon>Mycoplasmataceae</taxon>
        <taxon>Mycoplasma</taxon>
    </lineage>
</organism>
<keyword evidence="2" id="KW-0680">Restriction system</keyword>
<proteinExistence type="inferred from homology"/>
<dbReference type="InterPro" id="IPR044946">
    <property type="entry name" value="Restrct_endonuc_typeI_TRD_sf"/>
</dbReference>
<evidence type="ECO:0000259" key="4">
    <source>
        <dbReference type="Pfam" id="PF01420"/>
    </source>
</evidence>
<keyword evidence="3" id="KW-0238">DNA-binding</keyword>
<name>F0QS51_MYCSL</name>
<accession>F0QS51</accession>
<gene>
    <name evidence="5" type="ordered locus">MSU_0800</name>
</gene>
<dbReference type="Proteomes" id="UP000007484">
    <property type="component" value="Chromosome"/>
</dbReference>
<dbReference type="KEGG" id="mss:MSU_0800"/>
<reference evidence="5 6" key="1">
    <citation type="journal article" date="2011" name="J. Bacteriol.">
        <title>Complete genome sequences of two hemotropic Mycoplasmas, Mycoplasma haemofelis strain Ohio2 and Mycoplasma suis strain Illinois.</title>
        <authorList>
            <person name="Messick J.B."/>
            <person name="Santos A.P."/>
            <person name="Guimaraes A.M."/>
        </authorList>
    </citation>
    <scope>NUCLEOTIDE SEQUENCE [LARGE SCALE GENOMIC DNA]</scope>
    <source>
        <strain evidence="5 6">Illinois</strain>
    </source>
</reference>
<dbReference type="InterPro" id="IPR052021">
    <property type="entry name" value="Type-I_RS_S_subunit"/>
</dbReference>
<dbReference type="GO" id="GO:0009307">
    <property type="term" value="P:DNA restriction-modification system"/>
    <property type="evidence" value="ECO:0007669"/>
    <property type="project" value="UniProtKB-KW"/>
</dbReference>
<dbReference type="Gene3D" id="3.90.220.20">
    <property type="entry name" value="DNA methylase specificity domains"/>
    <property type="match status" value="1"/>
</dbReference>
<dbReference type="SUPFAM" id="SSF116734">
    <property type="entry name" value="DNA methylase specificity domain"/>
    <property type="match status" value="1"/>
</dbReference>
<dbReference type="AlphaFoldDB" id="F0QS51"/>
<dbReference type="PANTHER" id="PTHR30408">
    <property type="entry name" value="TYPE-1 RESTRICTION ENZYME ECOKI SPECIFICITY PROTEIN"/>
    <property type="match status" value="1"/>
</dbReference>
<dbReference type="PANTHER" id="PTHR30408:SF12">
    <property type="entry name" value="TYPE I RESTRICTION ENZYME MJAVIII SPECIFICITY SUBUNIT"/>
    <property type="match status" value="1"/>
</dbReference>
<dbReference type="GO" id="GO:0009035">
    <property type="term" value="F:type I site-specific deoxyribonuclease activity"/>
    <property type="evidence" value="ECO:0007669"/>
    <property type="project" value="UniProtKB-EC"/>
</dbReference>